<protein>
    <submittedName>
        <fullName evidence="1">Uncharacterized protein</fullName>
    </submittedName>
</protein>
<dbReference type="Proteomes" id="UP000663836">
    <property type="component" value="Unassembled WGS sequence"/>
</dbReference>
<comment type="caution">
    <text evidence="1">The sequence shown here is derived from an EMBL/GenBank/DDBJ whole genome shotgun (WGS) entry which is preliminary data.</text>
</comment>
<reference evidence="1" key="1">
    <citation type="submission" date="2021-02" db="EMBL/GenBank/DDBJ databases">
        <authorList>
            <person name="Nowell W R."/>
        </authorList>
    </citation>
    <scope>NUCLEOTIDE SEQUENCE</scope>
</reference>
<evidence type="ECO:0000313" key="1">
    <source>
        <dbReference type="EMBL" id="CAF3948041.1"/>
    </source>
</evidence>
<sequence length="82" mass="9074">MTSKNDDNAIVALETYEPDVQVMNLKNKNVDAQLVFQGGVQIILLNTTCKSSKVNGNQLNLPIQLEQGENRSCKLNVTVRLT</sequence>
<dbReference type="AlphaFoldDB" id="A0A819KNX6"/>
<organism evidence="1 2">
    <name type="scientific">Rotaria sordida</name>
    <dbReference type="NCBI Taxonomy" id="392033"/>
    <lineage>
        <taxon>Eukaryota</taxon>
        <taxon>Metazoa</taxon>
        <taxon>Spiralia</taxon>
        <taxon>Gnathifera</taxon>
        <taxon>Rotifera</taxon>
        <taxon>Eurotatoria</taxon>
        <taxon>Bdelloidea</taxon>
        <taxon>Philodinida</taxon>
        <taxon>Philodinidae</taxon>
        <taxon>Rotaria</taxon>
    </lineage>
</organism>
<evidence type="ECO:0000313" key="2">
    <source>
        <dbReference type="Proteomes" id="UP000663836"/>
    </source>
</evidence>
<dbReference type="EMBL" id="CAJOBD010003435">
    <property type="protein sequence ID" value="CAF3948041.1"/>
    <property type="molecule type" value="Genomic_DNA"/>
</dbReference>
<name>A0A819KNX6_9BILA</name>
<proteinExistence type="predicted"/>
<gene>
    <name evidence="1" type="ORF">JBS370_LOCUS23369</name>
</gene>
<accession>A0A819KNX6</accession>